<protein>
    <submittedName>
        <fullName evidence="3">General stress protein</fullName>
    </submittedName>
</protein>
<dbReference type="RefSeq" id="WP_063191992.1">
    <property type="nucleotide sequence ID" value="NZ_JBLGCT010000001.1"/>
</dbReference>
<evidence type="ECO:0000256" key="1">
    <source>
        <dbReference type="ARBA" id="ARBA00023002"/>
    </source>
</evidence>
<dbReference type="Proteomes" id="UP000076510">
    <property type="component" value="Unassembled WGS sequence"/>
</dbReference>
<comment type="caution">
    <text evidence="3">The sequence shown here is derived from an EMBL/GenBank/DDBJ whole genome shotgun (WGS) entry which is preliminary data.</text>
</comment>
<dbReference type="PANTHER" id="PTHR47307:SF1">
    <property type="entry name" value="GLUTATHIONE-REGULATED POTASSIUM-EFFLUX SYSTEM ANCILLARY PROTEIN KEFG"/>
    <property type="match status" value="1"/>
</dbReference>
<reference evidence="4" key="1">
    <citation type="submission" date="2016-01" db="EMBL/GenBank/DDBJ databases">
        <title>Whole genome sequencing of Bhargavaea cecembensis T14.</title>
        <authorList>
            <person name="Hong K.W."/>
        </authorList>
    </citation>
    <scope>NUCLEOTIDE SEQUENCE [LARGE SCALE GENOMIC DNA]</scope>
    <source>
        <strain evidence="4">M19</strain>
    </source>
</reference>
<feature type="domain" description="Flavodoxin-like fold" evidence="2">
    <location>
        <begin position="1"/>
        <end position="168"/>
    </location>
</feature>
<dbReference type="GO" id="GO:0010181">
    <property type="term" value="F:FMN binding"/>
    <property type="evidence" value="ECO:0007669"/>
    <property type="project" value="TreeGrafter"/>
</dbReference>
<organism evidence="3 4">
    <name type="scientific">Rossellomorea marisflavi</name>
    <dbReference type="NCBI Taxonomy" id="189381"/>
    <lineage>
        <taxon>Bacteria</taxon>
        <taxon>Bacillati</taxon>
        <taxon>Bacillota</taxon>
        <taxon>Bacilli</taxon>
        <taxon>Bacillales</taxon>
        <taxon>Bacillaceae</taxon>
        <taxon>Rossellomorea</taxon>
    </lineage>
</organism>
<dbReference type="InterPro" id="IPR029039">
    <property type="entry name" value="Flavoprotein-like_sf"/>
</dbReference>
<dbReference type="AlphaFoldDB" id="A0A163ITN1"/>
<dbReference type="GO" id="GO:0009055">
    <property type="term" value="F:electron transfer activity"/>
    <property type="evidence" value="ECO:0007669"/>
    <property type="project" value="TreeGrafter"/>
</dbReference>
<evidence type="ECO:0000313" key="4">
    <source>
        <dbReference type="Proteomes" id="UP000076510"/>
    </source>
</evidence>
<dbReference type="SUPFAM" id="SSF52218">
    <property type="entry name" value="Flavoproteins"/>
    <property type="match status" value="1"/>
</dbReference>
<dbReference type="InterPro" id="IPR046980">
    <property type="entry name" value="KefG/KefF"/>
</dbReference>
<name>A0A163ITN1_9BACI</name>
<proteinExistence type="predicted"/>
<dbReference type="EMBL" id="LQQY01000046">
    <property type="protein sequence ID" value="KZE43716.1"/>
    <property type="molecule type" value="Genomic_DNA"/>
</dbReference>
<dbReference type="Gene3D" id="3.40.50.360">
    <property type="match status" value="1"/>
</dbReference>
<sequence length="172" mass="19625">MNVLVIAAHPRMDESIVNKAWVKRLEEEGDVTVHDLYREYPDFQIDVTREQKLVEEHDRIVLQFPFYWYSAPALMKEWIDAVLTYGWAYGSQGTKLHGKELLIATSTGSPAEAYQAGGKNYYSMSELLKPFQATSNLIGTTFLPAFIEQGVRMLDEEGVARSAERLADYIKK</sequence>
<evidence type="ECO:0000313" key="3">
    <source>
        <dbReference type="EMBL" id="KZE43716.1"/>
    </source>
</evidence>
<dbReference type="Pfam" id="PF02525">
    <property type="entry name" value="Flavodoxin_2"/>
    <property type="match status" value="1"/>
</dbReference>
<dbReference type="GO" id="GO:0003955">
    <property type="term" value="F:NAD(P)H dehydrogenase (quinone) activity"/>
    <property type="evidence" value="ECO:0007669"/>
    <property type="project" value="TreeGrafter"/>
</dbReference>
<keyword evidence="1" id="KW-0560">Oxidoreductase</keyword>
<accession>A0A163ITN1</accession>
<dbReference type="InterPro" id="IPR003680">
    <property type="entry name" value="Flavodoxin_fold"/>
</dbReference>
<dbReference type="PANTHER" id="PTHR47307">
    <property type="entry name" value="GLUTATHIONE-REGULATED POTASSIUM-EFFLUX SYSTEM ANCILLARY PROTEIN KEFG"/>
    <property type="match status" value="1"/>
</dbReference>
<evidence type="ECO:0000259" key="2">
    <source>
        <dbReference type="Pfam" id="PF02525"/>
    </source>
</evidence>
<gene>
    <name evidence="3" type="ORF">AV649_09600</name>
</gene>
<dbReference type="OrthoDB" id="9798454at2"/>